<sequence length="113" mass="11657">MRVLTVSGALTGDRADRLCGAVREQLALCPRLLGLDMTRVTAVDTAGVRALVHVAHLAAEAAIRLSLVTGASTAVGATLEVNGLAELFEVCVGIDQVVAGQAPEGTRAPARRR</sequence>
<dbReference type="InterPro" id="IPR036513">
    <property type="entry name" value="STAS_dom_sf"/>
</dbReference>
<dbReference type="InterPro" id="IPR002645">
    <property type="entry name" value="STAS_dom"/>
</dbReference>
<feature type="domain" description="STAS" evidence="1">
    <location>
        <begin position="1"/>
        <end position="101"/>
    </location>
</feature>
<dbReference type="Pfam" id="PF13466">
    <property type="entry name" value="STAS_2"/>
    <property type="match status" value="1"/>
</dbReference>
<dbReference type="Gene3D" id="3.30.750.24">
    <property type="entry name" value="STAS domain"/>
    <property type="match status" value="1"/>
</dbReference>
<accession>A0ABP9NSN8</accession>
<dbReference type="InterPro" id="IPR058548">
    <property type="entry name" value="MlaB-like_STAS"/>
</dbReference>
<protein>
    <recommendedName>
        <fullName evidence="1">STAS domain-containing protein</fullName>
    </recommendedName>
</protein>
<dbReference type="CDD" id="cd07043">
    <property type="entry name" value="STAS_anti-anti-sigma_factors"/>
    <property type="match status" value="1"/>
</dbReference>
<keyword evidence="3" id="KW-1185">Reference proteome</keyword>
<dbReference type="EMBL" id="BAABJO010000027">
    <property type="protein sequence ID" value="GAA5133341.1"/>
    <property type="molecule type" value="Genomic_DNA"/>
</dbReference>
<organism evidence="2 3">
    <name type="scientific">Pseudonocardia adelaidensis</name>
    <dbReference type="NCBI Taxonomy" id="648754"/>
    <lineage>
        <taxon>Bacteria</taxon>
        <taxon>Bacillati</taxon>
        <taxon>Actinomycetota</taxon>
        <taxon>Actinomycetes</taxon>
        <taxon>Pseudonocardiales</taxon>
        <taxon>Pseudonocardiaceae</taxon>
        <taxon>Pseudonocardia</taxon>
    </lineage>
</organism>
<dbReference type="SUPFAM" id="SSF52091">
    <property type="entry name" value="SpoIIaa-like"/>
    <property type="match status" value="1"/>
</dbReference>
<dbReference type="PROSITE" id="PS50801">
    <property type="entry name" value="STAS"/>
    <property type="match status" value="1"/>
</dbReference>
<evidence type="ECO:0000313" key="3">
    <source>
        <dbReference type="Proteomes" id="UP001500804"/>
    </source>
</evidence>
<name>A0ABP9NSN8_9PSEU</name>
<evidence type="ECO:0000313" key="2">
    <source>
        <dbReference type="EMBL" id="GAA5133341.1"/>
    </source>
</evidence>
<dbReference type="Proteomes" id="UP001500804">
    <property type="component" value="Unassembled WGS sequence"/>
</dbReference>
<reference evidence="3" key="1">
    <citation type="journal article" date="2019" name="Int. J. Syst. Evol. Microbiol.">
        <title>The Global Catalogue of Microorganisms (GCM) 10K type strain sequencing project: providing services to taxonomists for standard genome sequencing and annotation.</title>
        <authorList>
            <consortium name="The Broad Institute Genomics Platform"/>
            <consortium name="The Broad Institute Genome Sequencing Center for Infectious Disease"/>
            <person name="Wu L."/>
            <person name="Ma J."/>
        </authorList>
    </citation>
    <scope>NUCLEOTIDE SEQUENCE [LARGE SCALE GENOMIC DNA]</scope>
    <source>
        <strain evidence="3">JCM 18302</strain>
    </source>
</reference>
<comment type="caution">
    <text evidence="2">The sequence shown here is derived from an EMBL/GenBank/DDBJ whole genome shotgun (WGS) entry which is preliminary data.</text>
</comment>
<dbReference type="RefSeq" id="WP_345609418.1">
    <property type="nucleotide sequence ID" value="NZ_BAABJO010000027.1"/>
</dbReference>
<gene>
    <name evidence="2" type="ORF">GCM10023320_59330</name>
</gene>
<proteinExistence type="predicted"/>
<evidence type="ECO:0000259" key="1">
    <source>
        <dbReference type="PROSITE" id="PS50801"/>
    </source>
</evidence>